<dbReference type="PANTHER" id="PTHR33744:SF16">
    <property type="entry name" value="CARBOHYDRATE DIACID REGULATOR"/>
    <property type="match status" value="1"/>
</dbReference>
<dbReference type="Pfam" id="PF13556">
    <property type="entry name" value="HTH_30"/>
    <property type="match status" value="1"/>
</dbReference>
<evidence type="ECO:0000259" key="1">
    <source>
        <dbReference type="Pfam" id="PF05651"/>
    </source>
</evidence>
<protein>
    <recommendedName>
        <fullName evidence="7">Sugar diacid regulator</fullName>
    </recommendedName>
</protein>
<dbReference type="InterPro" id="IPR042070">
    <property type="entry name" value="PucR_C-HTH_sf"/>
</dbReference>
<evidence type="ECO:0000259" key="2">
    <source>
        <dbReference type="Pfam" id="PF13556"/>
    </source>
</evidence>
<evidence type="ECO:0000313" key="4">
    <source>
        <dbReference type="EMBL" id="NVH59225.1"/>
    </source>
</evidence>
<dbReference type="GO" id="GO:0006355">
    <property type="term" value="P:regulation of DNA-templated transcription"/>
    <property type="evidence" value="ECO:0007669"/>
    <property type="project" value="InterPro"/>
</dbReference>
<evidence type="ECO:0000313" key="3">
    <source>
        <dbReference type="EMBL" id="NSK15449.1"/>
    </source>
</evidence>
<reference evidence="5 6" key="1">
    <citation type="journal article" date="2020" name="Cell Host Microbe">
        <title>Functional and Genomic Variation between Human-Derived Isolates of Lachnospiraceae Reveals Inter- and Intra-Species Diversity.</title>
        <authorList>
            <person name="Sorbara M.T."/>
            <person name="Littmann E.R."/>
            <person name="Fontana E."/>
            <person name="Moody T.U."/>
            <person name="Kohout C.E."/>
            <person name="Gjonbalaj M."/>
            <person name="Eaton V."/>
            <person name="Seok R."/>
            <person name="Leiner I.M."/>
            <person name="Pamer E.G."/>
        </authorList>
    </citation>
    <scope>NUCLEOTIDE SEQUENCE [LARGE SCALE GENOMIC DNA]</scope>
    <source>
        <strain evidence="4 5">MSK.17.11</strain>
        <strain evidence="3 6">MSK.17.38</strain>
    </source>
</reference>
<dbReference type="InterPro" id="IPR051448">
    <property type="entry name" value="CdaR-like_regulators"/>
</dbReference>
<dbReference type="RefSeq" id="WP_173815086.1">
    <property type="nucleotide sequence ID" value="NZ_JAAITX010000010.1"/>
</dbReference>
<gene>
    <name evidence="4" type="ORF">G5A66_11435</name>
    <name evidence="3" type="ORF">G5A75_11435</name>
</gene>
<dbReference type="EMBL" id="JAAIUO010000010">
    <property type="protein sequence ID" value="NSK15449.1"/>
    <property type="molecule type" value="Genomic_DNA"/>
</dbReference>
<reference evidence="4" key="2">
    <citation type="submission" date="2020-02" db="EMBL/GenBank/DDBJ databases">
        <authorList>
            <person name="Littmann E."/>
            <person name="Sorbara M."/>
        </authorList>
    </citation>
    <scope>NUCLEOTIDE SEQUENCE</scope>
    <source>
        <strain evidence="4">MSK.17.11</strain>
        <strain evidence="3">MSK.17.38</strain>
    </source>
</reference>
<dbReference type="AlphaFoldDB" id="A0A850HJD3"/>
<accession>A0A850HJD3</accession>
<dbReference type="PANTHER" id="PTHR33744">
    <property type="entry name" value="CARBOHYDRATE DIACID REGULATOR"/>
    <property type="match status" value="1"/>
</dbReference>
<evidence type="ECO:0008006" key="7">
    <source>
        <dbReference type="Google" id="ProtNLM"/>
    </source>
</evidence>
<dbReference type="InterPro" id="IPR008599">
    <property type="entry name" value="Diacid_rec"/>
</dbReference>
<dbReference type="Gene3D" id="1.10.10.2840">
    <property type="entry name" value="PucR C-terminal helix-turn-helix domain"/>
    <property type="match status" value="1"/>
</dbReference>
<dbReference type="SUPFAM" id="SSF46894">
    <property type="entry name" value="C-terminal effector domain of the bipartite response regulators"/>
    <property type="match status" value="1"/>
</dbReference>
<dbReference type="InterPro" id="IPR025736">
    <property type="entry name" value="PucR_C-HTH_dom"/>
</dbReference>
<organism evidence="4 5">
    <name type="scientific">Dorea phocaeensis</name>
    <dbReference type="NCBI Taxonomy" id="2040291"/>
    <lineage>
        <taxon>Bacteria</taxon>
        <taxon>Bacillati</taxon>
        <taxon>Bacillota</taxon>
        <taxon>Clostridia</taxon>
        <taxon>Lachnospirales</taxon>
        <taxon>Lachnospiraceae</taxon>
        <taxon>Dorea</taxon>
    </lineage>
</organism>
<comment type="caution">
    <text evidence="4">The sequence shown here is derived from an EMBL/GenBank/DDBJ whole genome shotgun (WGS) entry which is preliminary data.</text>
</comment>
<feature type="domain" description="Putative sugar diacid recognition" evidence="1">
    <location>
        <begin position="3"/>
        <end position="133"/>
    </location>
</feature>
<dbReference type="EMBL" id="JAAITX010000010">
    <property type="protein sequence ID" value="NVH59225.1"/>
    <property type="molecule type" value="Genomic_DNA"/>
</dbReference>
<evidence type="ECO:0000313" key="6">
    <source>
        <dbReference type="Proteomes" id="UP000701680"/>
    </source>
</evidence>
<dbReference type="Proteomes" id="UP000701680">
    <property type="component" value="Unassembled WGS sequence"/>
</dbReference>
<dbReference type="Pfam" id="PF05651">
    <property type="entry name" value="Diacid_rec"/>
    <property type="match status" value="1"/>
</dbReference>
<keyword evidence="5" id="KW-1185">Reference proteome</keyword>
<dbReference type="InterPro" id="IPR016032">
    <property type="entry name" value="Sig_transdc_resp-reg_C-effctor"/>
</dbReference>
<feature type="domain" description="PucR C-terminal helix-turn-helix" evidence="2">
    <location>
        <begin position="294"/>
        <end position="347"/>
    </location>
</feature>
<name>A0A850HJD3_9FIRM</name>
<dbReference type="Proteomes" id="UP000528555">
    <property type="component" value="Unassembled WGS sequence"/>
</dbReference>
<evidence type="ECO:0000313" key="5">
    <source>
        <dbReference type="Proteomes" id="UP000528555"/>
    </source>
</evidence>
<proteinExistence type="predicted"/>
<sequence>MEISKKLASQIVEVVYEVVKKDTNLIQPSGLIIGSTDRSRIGTYHTAGAYAITQGLPVSVDKEHPFQGAREGINYPIFLDNQAIAAIGITGNPEELKAYGFLITKITEVFLKEQKLNQEMLSKDRALHYLITSLIYDNIPNQTQFDALIQEYELDPSSDYAALSIRFQDASLEPSLRFYFASIGCPLSLYLYPNEWVVLFHRTQFERFHPDDFSARYQGSVAAGLGDFVPLYQICRSYANARIARKHAQSQQLDFCDIQDISIEFLIESIPVDMKNIYASRVLGKLTEKERSILLSYLSNNLALKETAEQLFIHKNTLQYQLDRIAEKTNLNPRHFQDAFLLNFALLCK</sequence>
<dbReference type="GO" id="GO:0003677">
    <property type="term" value="F:DNA binding"/>
    <property type="evidence" value="ECO:0007669"/>
    <property type="project" value="InterPro"/>
</dbReference>